<proteinExistence type="predicted"/>
<dbReference type="AlphaFoldDB" id="A0A8T0J640"/>
<dbReference type="PANTHER" id="PTHR36142:SF2">
    <property type="entry name" value="METALLO-HYDROLASE_OXIDOREDUCTASE SUPERFAMILY PROTEIN"/>
    <property type="match status" value="1"/>
</dbReference>
<name>A0A8T0J640_CERPU</name>
<evidence type="ECO:0008006" key="4">
    <source>
        <dbReference type="Google" id="ProtNLM"/>
    </source>
</evidence>
<evidence type="ECO:0000256" key="1">
    <source>
        <dbReference type="SAM" id="MobiDB-lite"/>
    </source>
</evidence>
<dbReference type="Pfam" id="PF13483">
    <property type="entry name" value="Lactamase_B_3"/>
    <property type="match status" value="1"/>
</dbReference>
<dbReference type="Gene3D" id="3.60.15.10">
    <property type="entry name" value="Ribonuclease Z/Hydroxyacylglutathione hydrolase-like"/>
    <property type="match status" value="1"/>
</dbReference>
<dbReference type="InterPro" id="IPR036866">
    <property type="entry name" value="RibonucZ/Hydroxyglut_hydro"/>
</dbReference>
<gene>
    <name evidence="2" type="ORF">KC19_1G142000</name>
</gene>
<evidence type="ECO:0000313" key="3">
    <source>
        <dbReference type="Proteomes" id="UP000822688"/>
    </source>
</evidence>
<reference evidence="2" key="1">
    <citation type="submission" date="2020-06" db="EMBL/GenBank/DDBJ databases">
        <title>WGS assembly of Ceratodon purpureus strain R40.</title>
        <authorList>
            <person name="Carey S.B."/>
            <person name="Jenkins J."/>
            <person name="Shu S."/>
            <person name="Lovell J.T."/>
            <person name="Sreedasyam A."/>
            <person name="Maumus F."/>
            <person name="Tiley G.P."/>
            <person name="Fernandez-Pozo N."/>
            <person name="Barry K."/>
            <person name="Chen C."/>
            <person name="Wang M."/>
            <person name="Lipzen A."/>
            <person name="Daum C."/>
            <person name="Saski C.A."/>
            <person name="Payton A.C."/>
            <person name="Mcbreen J.C."/>
            <person name="Conrad R.E."/>
            <person name="Kollar L.M."/>
            <person name="Olsson S."/>
            <person name="Huttunen S."/>
            <person name="Landis J.B."/>
            <person name="Wickett N.J."/>
            <person name="Johnson M.G."/>
            <person name="Rensing S.A."/>
            <person name="Grimwood J."/>
            <person name="Schmutz J."/>
            <person name="Mcdaniel S.F."/>
        </authorList>
    </citation>
    <scope>NUCLEOTIDE SEQUENCE</scope>
    <source>
        <strain evidence="2">R40</strain>
    </source>
</reference>
<organism evidence="2 3">
    <name type="scientific">Ceratodon purpureus</name>
    <name type="common">Fire moss</name>
    <name type="synonym">Dicranum purpureum</name>
    <dbReference type="NCBI Taxonomy" id="3225"/>
    <lineage>
        <taxon>Eukaryota</taxon>
        <taxon>Viridiplantae</taxon>
        <taxon>Streptophyta</taxon>
        <taxon>Embryophyta</taxon>
        <taxon>Bryophyta</taxon>
        <taxon>Bryophytina</taxon>
        <taxon>Bryopsida</taxon>
        <taxon>Dicranidae</taxon>
        <taxon>Pseudoditrichales</taxon>
        <taxon>Ditrichaceae</taxon>
        <taxon>Ceratodon</taxon>
    </lineage>
</organism>
<sequence length="360" mass="39224">MAIACSSVCSCGISSRLANSEWSTGSSLPLGLRATTSSSISRLSKCSVKSIRVDRISPHASVSASGSNEVATNSRAEKESSEVQEAGPSFRFMAEGNMWLLEFDASGLRVLADPWLVDNQTFWDQAWLYSGRSESRQKGGFPGDLTMDYVNSVDALLISQEWEDHCHLPTLKLLRKDIPVFASPKAAPIVQQLGFTDVRSVAHGTSSQIPGLQVWATVGGRVGPPWALRENGFVLQELQSGLRIYYEPHCSFDEESVRSVSPVDVVITPGRQYKVAGFPLTESVEEAVRLLRILKPQLVVPIQLTHLEITGVTAPIVQLIGSVNDFEADLRKAGINARVVVPPLSGHFMHVELGSRKQAQ</sequence>
<dbReference type="Proteomes" id="UP000822688">
    <property type="component" value="Chromosome 1"/>
</dbReference>
<protein>
    <recommendedName>
        <fullName evidence="4">Metallo-beta-lactamase domain-containing protein</fullName>
    </recommendedName>
</protein>
<dbReference type="EMBL" id="CM026421">
    <property type="protein sequence ID" value="KAG0591005.1"/>
    <property type="molecule type" value="Genomic_DNA"/>
</dbReference>
<dbReference type="OrthoDB" id="332863at2759"/>
<accession>A0A8T0J640</accession>
<feature type="compositionally biased region" description="Polar residues" evidence="1">
    <location>
        <begin position="62"/>
        <end position="74"/>
    </location>
</feature>
<comment type="caution">
    <text evidence="2">The sequence shown here is derived from an EMBL/GenBank/DDBJ whole genome shotgun (WGS) entry which is preliminary data.</text>
</comment>
<dbReference type="PANTHER" id="PTHR36142">
    <property type="entry name" value="METALLO-HYDROLASE/OXIDOREDUCTASE SUPERFAMILY PROTEIN"/>
    <property type="match status" value="1"/>
</dbReference>
<dbReference type="SUPFAM" id="SSF56281">
    <property type="entry name" value="Metallo-hydrolase/oxidoreductase"/>
    <property type="match status" value="1"/>
</dbReference>
<keyword evidence="3" id="KW-1185">Reference proteome</keyword>
<feature type="region of interest" description="Disordered" evidence="1">
    <location>
        <begin position="62"/>
        <end position="83"/>
    </location>
</feature>
<evidence type="ECO:0000313" key="2">
    <source>
        <dbReference type="EMBL" id="KAG0591005.1"/>
    </source>
</evidence>